<keyword evidence="1" id="KW-0732">Signal</keyword>
<dbReference type="EMBL" id="AP024484">
    <property type="protein sequence ID" value="BCS84162.1"/>
    <property type="molecule type" value="Genomic_DNA"/>
</dbReference>
<reference evidence="2 3" key="1">
    <citation type="journal article" date="2022" name="Int. J. Syst. Evol. Microbiol.">
        <title>Prevotella herbatica sp. nov., a plant polysaccharide-decomposing anaerobic bacterium isolated from a methanogenic reactor.</title>
        <authorList>
            <person name="Uek A."/>
            <person name="Tonouchi A."/>
            <person name="Kaku N."/>
            <person name="Ueki K."/>
        </authorList>
    </citation>
    <scope>NUCLEOTIDE SEQUENCE [LARGE SCALE GENOMIC DNA]</scope>
    <source>
        <strain evidence="2 3">WR041</strain>
    </source>
</reference>
<dbReference type="RefSeq" id="WP_207154364.1">
    <property type="nucleotide sequence ID" value="NZ_AP024484.1"/>
</dbReference>
<evidence type="ECO:0000256" key="1">
    <source>
        <dbReference type="SAM" id="SignalP"/>
    </source>
</evidence>
<dbReference type="SUPFAM" id="SSF53822">
    <property type="entry name" value="Periplasmic binding protein-like I"/>
    <property type="match status" value="1"/>
</dbReference>
<evidence type="ECO:0000313" key="3">
    <source>
        <dbReference type="Proteomes" id="UP001319045"/>
    </source>
</evidence>
<feature type="signal peptide" evidence="1">
    <location>
        <begin position="1"/>
        <end position="22"/>
    </location>
</feature>
<dbReference type="Proteomes" id="UP001319045">
    <property type="component" value="Chromosome"/>
</dbReference>
<sequence length="383" mass="44034">MRHFYRNILLVVLLFSSNVIWAADNKMESPKSKNSISVGVMLPLHNVDGDGRRMIEYYRGILMACDQLKLEGFHIDVHAWNVPIDADIKQILLNNYANKCDLIFGPLYSKQVKPLSEFCKAYNIKLVIPFSITGNDVVNNPNIFQVYQDNLSLNTSAINSYIERFSDSHPVFIDCNDSTSRKSNFTSNLRKVLEAKRIAYNITNIKSSDESFAKAFSRNKHNVVILNSDHYKELSAAIAKLDKMSSLYPGFVVSMFGYTEWLIYANYEFNNFCRYDTYIPTVFYHNQYSAATTSLEKSYRGWFKEEMQPAQPRFAITGYDHAQFFIRGIAKYGNKFVGSKSQNVYSSLQTPLCFEKLGKGGYVNNSFMLIHYLYNHSIESLAY</sequence>
<proteinExistence type="predicted"/>
<evidence type="ECO:0000313" key="2">
    <source>
        <dbReference type="EMBL" id="BCS84162.1"/>
    </source>
</evidence>
<dbReference type="Gene3D" id="3.40.50.2300">
    <property type="match status" value="1"/>
</dbReference>
<protein>
    <recommendedName>
        <fullName evidence="4">Peptidoglycan-binding protein LysM</fullName>
    </recommendedName>
</protein>
<organism evidence="2 3">
    <name type="scientific">Prevotella herbatica</name>
    <dbReference type="NCBI Taxonomy" id="2801997"/>
    <lineage>
        <taxon>Bacteria</taxon>
        <taxon>Pseudomonadati</taxon>
        <taxon>Bacteroidota</taxon>
        <taxon>Bacteroidia</taxon>
        <taxon>Bacteroidales</taxon>
        <taxon>Prevotellaceae</taxon>
        <taxon>Prevotella</taxon>
    </lineage>
</organism>
<gene>
    <name evidence="2" type="ORF">prwr041_00550</name>
</gene>
<feature type="chain" id="PRO_5047317634" description="Peptidoglycan-binding protein LysM" evidence="1">
    <location>
        <begin position="23"/>
        <end position="383"/>
    </location>
</feature>
<name>A0ABM7NUP8_9BACT</name>
<dbReference type="InterPro" id="IPR028082">
    <property type="entry name" value="Peripla_BP_I"/>
</dbReference>
<accession>A0ABM7NUP8</accession>
<evidence type="ECO:0008006" key="4">
    <source>
        <dbReference type="Google" id="ProtNLM"/>
    </source>
</evidence>
<keyword evidence="3" id="KW-1185">Reference proteome</keyword>